<reference evidence="14" key="1">
    <citation type="submission" date="2016-03" db="EMBL/GenBank/DDBJ databases">
        <authorList>
            <person name="Devillers H."/>
        </authorList>
    </citation>
    <scope>NUCLEOTIDE SEQUENCE [LARGE SCALE GENOMIC DNA]</scope>
</reference>
<feature type="region of interest" description="Disordered" evidence="12">
    <location>
        <begin position="255"/>
        <end position="275"/>
    </location>
</feature>
<sequence length="315" mass="35480">MLRSTLSSWREFLTPVSHKSTFQSTGQITPEEFVQAGEYLCHMFPTWKWNEVTRAVTYRDFLPREHQFLVTRKVPCGRRAEQFTNVRDAEDGADEDGWVIEKGETSSGGFETTVGPAGPKGPPNGNKAGAQDIDELLESFEIEEAEEDSDDIVAAAPRADRRYYDLYIAYSTSYRVPKMYLVGFQGDGAPLTPEQMFEDISPDYRTKTATIEKLPFLTSSVTSVSIHPCKHANVMRVLMGKVLQVKQRERAARAAEAQGVETSGLEKTPGPEDDWEDVQEDLDIGLRVDQYLIVFLKFMASVTPGIEHDYTMEGW</sequence>
<dbReference type="Gene3D" id="3.30.1460.50">
    <property type="match status" value="1"/>
</dbReference>
<keyword evidence="5" id="KW-0963">Cytoplasm</keyword>
<dbReference type="GO" id="GO:0000045">
    <property type="term" value="P:autophagosome assembly"/>
    <property type="evidence" value="ECO:0007669"/>
    <property type="project" value="TreeGrafter"/>
</dbReference>
<evidence type="ECO:0000313" key="13">
    <source>
        <dbReference type="EMBL" id="SCU83086.1"/>
    </source>
</evidence>
<name>A0A1G4J0Q2_9SACH</name>
<dbReference type="Proteomes" id="UP000191024">
    <property type="component" value="Chromosome C"/>
</dbReference>
<evidence type="ECO:0000256" key="8">
    <source>
        <dbReference type="ARBA" id="ARBA00023006"/>
    </source>
</evidence>
<evidence type="ECO:0000256" key="12">
    <source>
        <dbReference type="SAM" id="MobiDB-lite"/>
    </source>
</evidence>
<comment type="function">
    <text evidence="9">E2 conjugating enzyme required for the cytoplasm to vacuole transport (Cvt) and autophagy. Required for selective autophagic degradation of the nucleus (nucleophagy) as well as for mitophagy which contributes to regulate mitochondrial quantity and quality by eliminating the mitochondria to a basal level to fulfill cellular energy requirements and preventing excess ROS production. Responsible for the E2-like covalent binding of phosphatidylethanolamine to the C-terminal Gly of ATG8. The ATG12-ATG5 conjugate plays a role of an E3 and promotes the transfer of ATG8 from ATG3 to phosphatidylethanolamine (PE). This step is required for the membrane association of ATG8. The formation of the ATG8-phosphatidylethanolamine conjugate is essential for autophagy and for the cytoplasm to vacuole transport (Cvt). The ATG8-PE conjugate mediates tethering between adjacent membranes and stimulates membrane hemifusion, leading to expansion of the autophagosomal membrane during autophagy.</text>
</comment>
<dbReference type="AlphaFoldDB" id="A0A1G4J0Q2"/>
<evidence type="ECO:0000256" key="3">
    <source>
        <dbReference type="ARBA" id="ARBA00018067"/>
    </source>
</evidence>
<keyword evidence="7" id="KW-0653">Protein transport</keyword>
<organism evidence="13 14">
    <name type="scientific">Lachancea mirantina</name>
    <dbReference type="NCBI Taxonomy" id="1230905"/>
    <lineage>
        <taxon>Eukaryota</taxon>
        <taxon>Fungi</taxon>
        <taxon>Dikarya</taxon>
        <taxon>Ascomycota</taxon>
        <taxon>Saccharomycotina</taxon>
        <taxon>Saccharomycetes</taxon>
        <taxon>Saccharomycetales</taxon>
        <taxon>Saccharomycetaceae</taxon>
        <taxon>Lachancea</taxon>
    </lineage>
</organism>
<keyword evidence="6" id="KW-0833">Ubl conjugation pathway</keyword>
<evidence type="ECO:0000256" key="4">
    <source>
        <dbReference type="ARBA" id="ARBA00022448"/>
    </source>
</evidence>
<evidence type="ECO:0000256" key="5">
    <source>
        <dbReference type="ARBA" id="ARBA00022490"/>
    </source>
</evidence>
<dbReference type="GO" id="GO:0015031">
    <property type="term" value="P:protein transport"/>
    <property type="evidence" value="ECO:0007669"/>
    <property type="project" value="UniProtKB-KW"/>
</dbReference>
<proteinExistence type="inferred from homology"/>
<keyword evidence="14" id="KW-1185">Reference proteome</keyword>
<protein>
    <recommendedName>
        <fullName evidence="3">Autophagy-related protein 3</fullName>
    </recommendedName>
    <alternativeName>
        <fullName evidence="10 11">Autophagy-related E2-like conjugation enzyme ATG3</fullName>
    </alternativeName>
</protein>
<dbReference type="OrthoDB" id="1584384at2759"/>
<dbReference type="STRING" id="1230905.A0A1G4J0Q2"/>
<comment type="subcellular location">
    <subcellularLocation>
        <location evidence="1">Cytoplasm</location>
    </subcellularLocation>
</comment>
<evidence type="ECO:0000256" key="2">
    <source>
        <dbReference type="ARBA" id="ARBA00007683"/>
    </source>
</evidence>
<evidence type="ECO:0000256" key="9">
    <source>
        <dbReference type="ARBA" id="ARBA00025674"/>
    </source>
</evidence>
<feature type="region of interest" description="Disordered" evidence="12">
    <location>
        <begin position="104"/>
        <end position="127"/>
    </location>
</feature>
<comment type="similarity">
    <text evidence="2">Belongs to the ATG3 family.</text>
</comment>
<dbReference type="GO" id="GO:0000422">
    <property type="term" value="P:autophagy of mitochondrion"/>
    <property type="evidence" value="ECO:0007669"/>
    <property type="project" value="TreeGrafter"/>
</dbReference>
<evidence type="ECO:0000256" key="6">
    <source>
        <dbReference type="ARBA" id="ARBA00022786"/>
    </source>
</evidence>
<keyword evidence="8" id="KW-0072">Autophagy</keyword>
<dbReference type="PANTHER" id="PTHR12866">
    <property type="entry name" value="UBIQUITIN-LIKE-CONJUGATING ENZYME ATG3"/>
    <property type="match status" value="1"/>
</dbReference>
<keyword evidence="4" id="KW-0813">Transport</keyword>
<dbReference type="GO" id="GO:0000407">
    <property type="term" value="C:phagophore assembly site"/>
    <property type="evidence" value="ECO:0007669"/>
    <property type="project" value="TreeGrafter"/>
</dbReference>
<dbReference type="PANTHER" id="PTHR12866:SF2">
    <property type="entry name" value="UBIQUITIN-LIKE-CONJUGATING ENZYME ATG3"/>
    <property type="match status" value="1"/>
</dbReference>
<evidence type="ECO:0000313" key="14">
    <source>
        <dbReference type="Proteomes" id="UP000191024"/>
    </source>
</evidence>
<dbReference type="GO" id="GO:0061723">
    <property type="term" value="P:glycophagy"/>
    <property type="evidence" value="ECO:0007669"/>
    <property type="project" value="TreeGrafter"/>
</dbReference>
<dbReference type="EMBL" id="LT598466">
    <property type="protein sequence ID" value="SCU83086.1"/>
    <property type="molecule type" value="Genomic_DNA"/>
</dbReference>
<accession>A0A1G4J0Q2</accession>
<dbReference type="Pfam" id="PF03987">
    <property type="entry name" value="Autophagy_act_C"/>
    <property type="match status" value="1"/>
</dbReference>
<dbReference type="InterPro" id="IPR007135">
    <property type="entry name" value="Atg3/Atg10"/>
</dbReference>
<dbReference type="GO" id="GO:0044804">
    <property type="term" value="P:nucleophagy"/>
    <property type="evidence" value="ECO:0007669"/>
    <property type="project" value="TreeGrafter"/>
</dbReference>
<dbReference type="GO" id="GO:0019776">
    <property type="term" value="F:Atg8-family ligase activity"/>
    <property type="evidence" value="ECO:0007669"/>
    <property type="project" value="TreeGrafter"/>
</dbReference>
<evidence type="ECO:0000256" key="1">
    <source>
        <dbReference type="ARBA" id="ARBA00004496"/>
    </source>
</evidence>
<evidence type="ECO:0000256" key="10">
    <source>
        <dbReference type="ARBA" id="ARBA00032144"/>
    </source>
</evidence>
<gene>
    <name evidence="13" type="ORF">LAMI_0C01948G</name>
</gene>
<evidence type="ECO:0000256" key="7">
    <source>
        <dbReference type="ARBA" id="ARBA00022927"/>
    </source>
</evidence>
<evidence type="ECO:0000256" key="11">
    <source>
        <dbReference type="ARBA" id="ARBA00033139"/>
    </source>
</evidence>
<dbReference type="GO" id="GO:0005829">
    <property type="term" value="C:cytosol"/>
    <property type="evidence" value="ECO:0007669"/>
    <property type="project" value="TreeGrafter"/>
</dbReference>